<dbReference type="RefSeq" id="WP_189439237.1">
    <property type="nucleotide sequence ID" value="NZ_BMXT01000001.1"/>
</dbReference>
<comment type="caution">
    <text evidence="1">The sequence shown here is derived from an EMBL/GenBank/DDBJ whole genome shotgun (WGS) entry which is preliminary data.</text>
</comment>
<evidence type="ECO:0000313" key="1">
    <source>
        <dbReference type="EMBL" id="GGY14133.1"/>
    </source>
</evidence>
<accession>A0ABQ2ZEA0</accession>
<proteinExistence type="predicted"/>
<protein>
    <submittedName>
        <fullName evidence="1">Uncharacterized protein</fullName>
    </submittedName>
</protein>
<evidence type="ECO:0000313" key="2">
    <source>
        <dbReference type="Proteomes" id="UP000621898"/>
    </source>
</evidence>
<dbReference type="EMBL" id="BMXT01000001">
    <property type="protein sequence ID" value="GGY14133.1"/>
    <property type="molecule type" value="Genomic_DNA"/>
</dbReference>
<dbReference type="Proteomes" id="UP000621898">
    <property type="component" value="Unassembled WGS sequence"/>
</dbReference>
<dbReference type="InterPro" id="IPR045929">
    <property type="entry name" value="DUF6348"/>
</dbReference>
<reference evidence="2" key="1">
    <citation type="journal article" date="2019" name="Int. J. Syst. Evol. Microbiol.">
        <title>The Global Catalogue of Microorganisms (GCM) 10K type strain sequencing project: providing services to taxonomists for standard genome sequencing and annotation.</title>
        <authorList>
            <consortium name="The Broad Institute Genomics Platform"/>
            <consortium name="The Broad Institute Genome Sequencing Center for Infectious Disease"/>
            <person name="Wu L."/>
            <person name="Ma J."/>
        </authorList>
    </citation>
    <scope>NUCLEOTIDE SEQUENCE [LARGE SCALE GENOMIC DNA]</scope>
    <source>
        <strain evidence="2">KCTC 22232</strain>
    </source>
</reference>
<name>A0ABQ2ZEA0_9GAMM</name>
<keyword evidence="2" id="KW-1185">Reference proteome</keyword>
<sequence>MNSAALQKYLLRLFERHDVELDADEDGWLVTDDDFPAIRAEWHEGIAGEPGRLDIDVVLSEERRIEESFAGIGGGDAGCRDALHAFEQNAFHILLAACWYVTDERKMQIAAWDIGVRTWDVFVGPFNVRGTTADAVSIPAEALAAIEAAVKREALTPELHWLRLVHSHTAAGDDSRSEALLDNELWTAGTLALTAVAWPQAGDYSARCFMLLDVRDY</sequence>
<organism evidence="1 2">
    <name type="scientific">Rhodanobacter panaciterrae</name>
    <dbReference type="NCBI Taxonomy" id="490572"/>
    <lineage>
        <taxon>Bacteria</taxon>
        <taxon>Pseudomonadati</taxon>
        <taxon>Pseudomonadota</taxon>
        <taxon>Gammaproteobacteria</taxon>
        <taxon>Lysobacterales</taxon>
        <taxon>Rhodanobacteraceae</taxon>
        <taxon>Rhodanobacter</taxon>
    </lineage>
</organism>
<gene>
    <name evidence="1" type="ORF">GCM10008098_00980</name>
</gene>
<dbReference type="Pfam" id="PF19875">
    <property type="entry name" value="DUF6348"/>
    <property type="match status" value="1"/>
</dbReference>